<evidence type="ECO:0000256" key="1">
    <source>
        <dbReference type="SAM" id="Phobius"/>
    </source>
</evidence>
<dbReference type="AlphaFoldDB" id="B0NQR8"/>
<feature type="transmembrane region" description="Helical" evidence="1">
    <location>
        <begin position="16"/>
        <end position="35"/>
    </location>
</feature>
<keyword evidence="1" id="KW-0812">Transmembrane</keyword>
<reference evidence="2 3" key="2">
    <citation type="submission" date="2007-11" db="EMBL/GenBank/DDBJ databases">
        <authorList>
            <person name="Fulton L."/>
            <person name="Clifton S."/>
            <person name="Fulton B."/>
            <person name="Xu J."/>
            <person name="Minx P."/>
            <person name="Pepin K.H."/>
            <person name="Johnson M."/>
            <person name="Thiruvilangam P."/>
            <person name="Bhonagiri V."/>
            <person name="Nash W.E."/>
            <person name="Mardis E.R."/>
            <person name="Wilson R.K."/>
        </authorList>
    </citation>
    <scope>NUCLEOTIDE SEQUENCE [LARGE SCALE GENOMIC DNA]</scope>
    <source>
        <strain evidence="2 3">ATCC 43183</strain>
    </source>
</reference>
<organism evidence="2 3">
    <name type="scientific">Bacteroides stercoris ATCC 43183</name>
    <dbReference type="NCBI Taxonomy" id="449673"/>
    <lineage>
        <taxon>Bacteria</taxon>
        <taxon>Pseudomonadati</taxon>
        <taxon>Bacteroidota</taxon>
        <taxon>Bacteroidia</taxon>
        <taxon>Bacteroidales</taxon>
        <taxon>Bacteroidaceae</taxon>
        <taxon>Bacteroides</taxon>
    </lineage>
</organism>
<comment type="caution">
    <text evidence="2">The sequence shown here is derived from an EMBL/GenBank/DDBJ whole genome shotgun (WGS) entry which is preliminary data.</text>
</comment>
<dbReference type="HOGENOM" id="CLU_3229890_0_0_10"/>
<dbReference type="Proteomes" id="UP000004713">
    <property type="component" value="Unassembled WGS sequence"/>
</dbReference>
<protein>
    <submittedName>
        <fullName evidence="2">Uncharacterized protein</fullName>
    </submittedName>
</protein>
<accession>B0NQR8</accession>
<keyword evidence="1" id="KW-0472">Membrane</keyword>
<name>B0NQR8_BACSE</name>
<evidence type="ECO:0000313" key="3">
    <source>
        <dbReference type="Proteomes" id="UP000004713"/>
    </source>
</evidence>
<evidence type="ECO:0000313" key="2">
    <source>
        <dbReference type="EMBL" id="EDS15217.1"/>
    </source>
</evidence>
<proteinExistence type="predicted"/>
<reference evidence="2 3" key="1">
    <citation type="submission" date="2007-11" db="EMBL/GenBank/DDBJ databases">
        <title>Draft genome sequence of Bacteroides stercoris(ATCC 43183).</title>
        <authorList>
            <person name="Sudarsanam P."/>
            <person name="Ley R."/>
            <person name="Guruge J."/>
            <person name="Turnbaugh P.J."/>
            <person name="Mahowald M."/>
            <person name="Liep D."/>
            <person name="Gordon J."/>
        </authorList>
    </citation>
    <scope>NUCLEOTIDE SEQUENCE [LARGE SCALE GENOMIC DNA]</scope>
    <source>
        <strain evidence="2 3">ATCC 43183</strain>
    </source>
</reference>
<keyword evidence="1" id="KW-1133">Transmembrane helix</keyword>
<gene>
    <name evidence="2" type="ORF">BACSTE_01718</name>
</gene>
<sequence>MPYSLDIFSWKTQKKFQIALIFSIIIIHLSNTDLINKHLSKII</sequence>
<dbReference type="EMBL" id="ABFZ02000019">
    <property type="protein sequence ID" value="EDS15217.1"/>
    <property type="molecule type" value="Genomic_DNA"/>
</dbReference>